<evidence type="ECO:0000313" key="4">
    <source>
        <dbReference type="Proteomes" id="UP000053201"/>
    </source>
</evidence>
<keyword evidence="1" id="KW-0812">Transmembrane</keyword>
<dbReference type="AlphaFoldDB" id="A0A0L0H6M3"/>
<dbReference type="GeneID" id="27691369"/>
<dbReference type="SUPFAM" id="SSF53335">
    <property type="entry name" value="S-adenosyl-L-methionine-dependent methyltransferases"/>
    <property type="match status" value="1"/>
</dbReference>
<evidence type="ECO:0000313" key="3">
    <source>
        <dbReference type="EMBL" id="KNC96609.1"/>
    </source>
</evidence>
<feature type="domain" description="Methyltransferase" evidence="2">
    <location>
        <begin position="78"/>
        <end position="316"/>
    </location>
</feature>
<dbReference type="eggNOG" id="ENOG502S02V">
    <property type="taxonomic scope" value="Eukaryota"/>
</dbReference>
<dbReference type="OrthoDB" id="10006218at2759"/>
<dbReference type="Pfam" id="PF13383">
    <property type="entry name" value="Methyltransf_22"/>
    <property type="match status" value="1"/>
</dbReference>
<dbReference type="VEuPathDB" id="FungiDB:SPPG_08192"/>
<dbReference type="STRING" id="645134.A0A0L0H6M3"/>
<dbReference type="Proteomes" id="UP000053201">
    <property type="component" value="Unassembled WGS sequence"/>
</dbReference>
<dbReference type="RefSeq" id="XP_016604649.1">
    <property type="nucleotide sequence ID" value="XM_016756351.1"/>
</dbReference>
<name>A0A0L0H6M3_SPIPD</name>
<dbReference type="InParanoid" id="A0A0L0H6M3"/>
<dbReference type="PANTHER" id="PTHR32026">
    <property type="entry name" value="METHYLTRANSFERASE-LIKE PROTEIN 24"/>
    <property type="match status" value="1"/>
</dbReference>
<proteinExistence type="predicted"/>
<protein>
    <recommendedName>
        <fullName evidence="2">Methyltransferase domain-containing protein</fullName>
    </recommendedName>
</protein>
<dbReference type="InterPro" id="IPR029063">
    <property type="entry name" value="SAM-dependent_MTases_sf"/>
</dbReference>
<keyword evidence="4" id="KW-1185">Reference proteome</keyword>
<keyword evidence="1" id="KW-0472">Membrane</keyword>
<dbReference type="OMA" id="WINTRDS"/>
<organism evidence="3 4">
    <name type="scientific">Spizellomyces punctatus (strain DAOM BR117)</name>
    <dbReference type="NCBI Taxonomy" id="645134"/>
    <lineage>
        <taxon>Eukaryota</taxon>
        <taxon>Fungi</taxon>
        <taxon>Fungi incertae sedis</taxon>
        <taxon>Chytridiomycota</taxon>
        <taxon>Chytridiomycota incertae sedis</taxon>
        <taxon>Chytridiomycetes</taxon>
        <taxon>Spizellomycetales</taxon>
        <taxon>Spizellomycetaceae</taxon>
        <taxon>Spizellomyces</taxon>
    </lineage>
</organism>
<dbReference type="InterPro" id="IPR026913">
    <property type="entry name" value="METTL24"/>
</dbReference>
<keyword evidence="1" id="KW-1133">Transmembrane helix</keyword>
<dbReference type="Gene3D" id="3.40.50.150">
    <property type="entry name" value="Vaccinia Virus protein VP39"/>
    <property type="match status" value="1"/>
</dbReference>
<dbReference type="EMBL" id="KQ257468">
    <property type="protein sequence ID" value="KNC96609.1"/>
    <property type="molecule type" value="Genomic_DNA"/>
</dbReference>
<dbReference type="PANTHER" id="PTHR32026:SF10">
    <property type="entry name" value="METHYLTRANSFERASE-LIKE PROTEIN 24-RELATED"/>
    <property type="match status" value="1"/>
</dbReference>
<reference evidence="3 4" key="1">
    <citation type="submission" date="2009-08" db="EMBL/GenBank/DDBJ databases">
        <title>The Genome Sequence of Spizellomyces punctatus strain DAOM BR117.</title>
        <authorList>
            <consortium name="The Broad Institute Genome Sequencing Platform"/>
            <person name="Russ C."/>
            <person name="Cuomo C."/>
            <person name="Shea T."/>
            <person name="Young S.K."/>
            <person name="Zeng Q."/>
            <person name="Koehrsen M."/>
            <person name="Haas B."/>
            <person name="Borodovsky M."/>
            <person name="Guigo R."/>
            <person name="Alvarado L."/>
            <person name="Berlin A."/>
            <person name="Bochicchio J."/>
            <person name="Borenstein D."/>
            <person name="Chapman S."/>
            <person name="Chen Z."/>
            <person name="Engels R."/>
            <person name="Freedman E."/>
            <person name="Gellesch M."/>
            <person name="Goldberg J."/>
            <person name="Griggs A."/>
            <person name="Gujja S."/>
            <person name="Heiman D."/>
            <person name="Hepburn T."/>
            <person name="Howarth C."/>
            <person name="Jen D."/>
            <person name="Larson L."/>
            <person name="Lewis B."/>
            <person name="Mehta T."/>
            <person name="Park D."/>
            <person name="Pearson M."/>
            <person name="Roberts A."/>
            <person name="Saif S."/>
            <person name="Shenoy N."/>
            <person name="Sisk P."/>
            <person name="Stolte C."/>
            <person name="Sykes S."/>
            <person name="Thomson T."/>
            <person name="Walk T."/>
            <person name="White J."/>
            <person name="Yandava C."/>
            <person name="Burger G."/>
            <person name="Gray M.W."/>
            <person name="Holland P.W.H."/>
            <person name="King N."/>
            <person name="Lang F.B.F."/>
            <person name="Roger A.J."/>
            <person name="Ruiz-Trillo I."/>
            <person name="Lander E."/>
            <person name="Nusbaum C."/>
        </authorList>
    </citation>
    <scope>NUCLEOTIDE SEQUENCE [LARGE SCALE GENOMIC DNA]</scope>
    <source>
        <strain evidence="3 4">DAOM BR117</strain>
    </source>
</reference>
<sequence>MHQVNEGPVRRLRSRSICIAAAIVTCALVLFFGLNLHPSTPRRLRSFSFGSSQGAIAEEALDCFKQEVDISDWSKSQKCWNDVRRKAVLSTLEMLEELPLGHPAVKRFQDQKPGYSVLDLLPVTYQCDANQLKRIGEDGDGGKWMCTELLDIGKDDCHIFSLGSNGNFHFEESISKLTKGKCKIHTFDCTGKWSNRVTSFHSWCIGDKDEVIDGRTYKRLSTIAKELRISHISLLKMDIEGFEWPVFESLKAETESFLPKQILVEVHTGEPGQVPTKGTWLHSVIALMKDLDTMGYRVAAQERNPLCPTCSEYVLIRE</sequence>
<dbReference type="InterPro" id="IPR025714">
    <property type="entry name" value="Methyltranfer_dom"/>
</dbReference>
<gene>
    <name evidence="3" type="ORF">SPPG_08192</name>
</gene>
<accession>A0A0L0H6M3</accession>
<evidence type="ECO:0000259" key="2">
    <source>
        <dbReference type="Pfam" id="PF13383"/>
    </source>
</evidence>
<evidence type="ECO:0000256" key="1">
    <source>
        <dbReference type="SAM" id="Phobius"/>
    </source>
</evidence>
<feature type="transmembrane region" description="Helical" evidence="1">
    <location>
        <begin position="12"/>
        <end position="34"/>
    </location>
</feature>